<comment type="similarity">
    <text evidence="1">Belongs to the LysR transcriptional regulatory family.</text>
</comment>
<feature type="domain" description="HTH lysR-type" evidence="5">
    <location>
        <begin position="9"/>
        <end position="66"/>
    </location>
</feature>
<dbReference type="SUPFAM" id="SSF53850">
    <property type="entry name" value="Periplasmic binding protein-like II"/>
    <property type="match status" value="1"/>
</dbReference>
<evidence type="ECO:0000259" key="5">
    <source>
        <dbReference type="PROSITE" id="PS50931"/>
    </source>
</evidence>
<dbReference type="InterPro" id="IPR005119">
    <property type="entry name" value="LysR_subst-bd"/>
</dbReference>
<name>A0A430AJD7_9ENTE</name>
<organism evidence="6 7">
    <name type="scientific">Vagococcus entomophilus</name>
    <dbReference type="NCBI Taxonomy" id="1160095"/>
    <lineage>
        <taxon>Bacteria</taxon>
        <taxon>Bacillati</taxon>
        <taxon>Bacillota</taxon>
        <taxon>Bacilli</taxon>
        <taxon>Lactobacillales</taxon>
        <taxon>Enterococcaceae</taxon>
        <taxon>Vagococcus</taxon>
    </lineage>
</organism>
<dbReference type="AlphaFoldDB" id="A0A430AJD7"/>
<dbReference type="Gene3D" id="3.40.190.290">
    <property type="match status" value="1"/>
</dbReference>
<dbReference type="Gene3D" id="1.10.10.10">
    <property type="entry name" value="Winged helix-like DNA-binding domain superfamily/Winged helix DNA-binding domain"/>
    <property type="match status" value="1"/>
</dbReference>
<dbReference type="EMBL" id="NGJZ01000001">
    <property type="protein sequence ID" value="RSU08211.1"/>
    <property type="molecule type" value="Genomic_DNA"/>
</dbReference>
<dbReference type="SUPFAM" id="SSF46785">
    <property type="entry name" value="Winged helix' DNA-binding domain"/>
    <property type="match status" value="1"/>
</dbReference>
<evidence type="ECO:0000256" key="1">
    <source>
        <dbReference type="ARBA" id="ARBA00009437"/>
    </source>
</evidence>
<dbReference type="Pfam" id="PF00126">
    <property type="entry name" value="HTH_1"/>
    <property type="match status" value="1"/>
</dbReference>
<dbReference type="RefSeq" id="WP_126822594.1">
    <property type="nucleotide sequence ID" value="NZ_JBHLWU010000001.1"/>
</dbReference>
<accession>A0A430AJD7</accession>
<reference evidence="6 7" key="1">
    <citation type="submission" date="2017-05" db="EMBL/GenBank/DDBJ databases">
        <title>Vagococcus spp. assemblies.</title>
        <authorList>
            <person name="Gulvik C.A."/>
        </authorList>
    </citation>
    <scope>NUCLEOTIDE SEQUENCE [LARGE SCALE GENOMIC DNA]</scope>
    <source>
        <strain evidence="6 7">DSM 24756</strain>
    </source>
</reference>
<dbReference type="Proteomes" id="UP000288669">
    <property type="component" value="Unassembled WGS sequence"/>
</dbReference>
<dbReference type="InterPro" id="IPR036390">
    <property type="entry name" value="WH_DNA-bd_sf"/>
</dbReference>
<keyword evidence="2" id="KW-0805">Transcription regulation</keyword>
<evidence type="ECO:0000256" key="2">
    <source>
        <dbReference type="ARBA" id="ARBA00023015"/>
    </source>
</evidence>
<keyword evidence="3" id="KW-0238">DNA-binding</keyword>
<evidence type="ECO:0000256" key="4">
    <source>
        <dbReference type="ARBA" id="ARBA00023163"/>
    </source>
</evidence>
<dbReference type="OrthoDB" id="9803735at2"/>
<evidence type="ECO:0000256" key="3">
    <source>
        <dbReference type="ARBA" id="ARBA00023125"/>
    </source>
</evidence>
<keyword evidence="7" id="KW-1185">Reference proteome</keyword>
<dbReference type="InterPro" id="IPR036388">
    <property type="entry name" value="WH-like_DNA-bd_sf"/>
</dbReference>
<dbReference type="CDD" id="cd05466">
    <property type="entry name" value="PBP2_LTTR_substrate"/>
    <property type="match status" value="1"/>
</dbReference>
<evidence type="ECO:0000313" key="6">
    <source>
        <dbReference type="EMBL" id="RSU08211.1"/>
    </source>
</evidence>
<proteinExistence type="inferred from homology"/>
<evidence type="ECO:0000313" key="7">
    <source>
        <dbReference type="Proteomes" id="UP000288669"/>
    </source>
</evidence>
<dbReference type="InterPro" id="IPR000847">
    <property type="entry name" value="LysR_HTH_N"/>
</dbReference>
<dbReference type="PRINTS" id="PR00039">
    <property type="entry name" value="HTHLYSR"/>
</dbReference>
<dbReference type="GO" id="GO:0000976">
    <property type="term" value="F:transcription cis-regulatory region binding"/>
    <property type="evidence" value="ECO:0007669"/>
    <property type="project" value="TreeGrafter"/>
</dbReference>
<sequence length="315" mass="36454">MKPQLDKLLSSKSFLYFLQLVETMNYTQAAQRIGISQPALTQQIKKLENNVGAELFYSVGKKLYLTNAGKIMQKTIEEIYDSLLIATESIQQDTNEVSGKITLGISASIEDKVFTDFIVNYFKKYPSVEITILMVNRKEVWNSLETGKIDLAVLYVPEQLIDNWRAYATKSILKDEILFLHHNSDFIGKTEISYSETLKQPWVTYPKAYFVSQVILNAFKRKQLPVPESVAYFTKPAQMFKFSNETGTYTALPKSFFQAHECEGNLSAIPFNPPLEMDLTFVLRKEKEKIPRIKHFLEMFDHYLEDEDYISRLKK</sequence>
<dbReference type="PANTHER" id="PTHR30126">
    <property type="entry name" value="HTH-TYPE TRANSCRIPTIONAL REGULATOR"/>
    <property type="match status" value="1"/>
</dbReference>
<dbReference type="PROSITE" id="PS50931">
    <property type="entry name" value="HTH_LYSR"/>
    <property type="match status" value="1"/>
</dbReference>
<dbReference type="GO" id="GO:0003700">
    <property type="term" value="F:DNA-binding transcription factor activity"/>
    <property type="evidence" value="ECO:0007669"/>
    <property type="project" value="InterPro"/>
</dbReference>
<comment type="caution">
    <text evidence="6">The sequence shown here is derived from an EMBL/GenBank/DDBJ whole genome shotgun (WGS) entry which is preliminary data.</text>
</comment>
<gene>
    <name evidence="6" type="ORF">CBF30_02920</name>
</gene>
<protein>
    <submittedName>
        <fullName evidence="6">LysR family transcriptional regulator</fullName>
    </submittedName>
</protein>
<dbReference type="PANTHER" id="PTHR30126:SF40">
    <property type="entry name" value="HTH-TYPE TRANSCRIPTIONAL REGULATOR GLTR"/>
    <property type="match status" value="1"/>
</dbReference>
<dbReference type="Pfam" id="PF03466">
    <property type="entry name" value="LysR_substrate"/>
    <property type="match status" value="1"/>
</dbReference>
<keyword evidence="4" id="KW-0804">Transcription</keyword>